<organism evidence="3 4">
    <name type="scientific">Mycolicibacterium madagascariense</name>
    <dbReference type="NCBI Taxonomy" id="212765"/>
    <lineage>
        <taxon>Bacteria</taxon>
        <taxon>Bacillati</taxon>
        <taxon>Actinomycetota</taxon>
        <taxon>Actinomycetes</taxon>
        <taxon>Mycobacteriales</taxon>
        <taxon>Mycobacteriaceae</taxon>
        <taxon>Mycolicibacterium</taxon>
    </lineage>
</organism>
<dbReference type="InterPro" id="IPR003594">
    <property type="entry name" value="HATPase_dom"/>
</dbReference>
<dbReference type="PANTHER" id="PTHR35526:SF3">
    <property type="entry name" value="ANTI-SIGMA-F FACTOR RSBW"/>
    <property type="match status" value="1"/>
</dbReference>
<dbReference type="EMBL" id="AP022610">
    <property type="protein sequence ID" value="BBZ30140.1"/>
    <property type="molecule type" value="Genomic_DNA"/>
</dbReference>
<reference evidence="3 4" key="1">
    <citation type="journal article" date="2019" name="Emerg. Microbes Infect.">
        <title>Comprehensive subspecies identification of 175 nontuberculous mycobacteria species based on 7547 genomic profiles.</title>
        <authorList>
            <person name="Matsumoto Y."/>
            <person name="Kinjo T."/>
            <person name="Motooka D."/>
            <person name="Nabeya D."/>
            <person name="Jung N."/>
            <person name="Uechi K."/>
            <person name="Horii T."/>
            <person name="Iida T."/>
            <person name="Fujita J."/>
            <person name="Nakamura S."/>
        </authorList>
    </citation>
    <scope>NUCLEOTIDE SEQUENCE [LARGE SCALE GENOMIC DNA]</scope>
    <source>
        <strain evidence="3 4">JCM 13574</strain>
    </source>
</reference>
<dbReference type="InterPro" id="IPR036890">
    <property type="entry name" value="HATPase_C_sf"/>
</dbReference>
<dbReference type="AlphaFoldDB" id="A0A7I7XLQ1"/>
<gene>
    <name evidence="3" type="ORF">MMAD_44350</name>
</gene>
<evidence type="ECO:0000256" key="1">
    <source>
        <dbReference type="ARBA" id="ARBA00022527"/>
    </source>
</evidence>
<dbReference type="PANTHER" id="PTHR35526">
    <property type="entry name" value="ANTI-SIGMA-F FACTOR RSBW-RELATED"/>
    <property type="match status" value="1"/>
</dbReference>
<proteinExistence type="predicted"/>
<dbReference type="GO" id="GO:0004674">
    <property type="term" value="F:protein serine/threonine kinase activity"/>
    <property type="evidence" value="ECO:0007669"/>
    <property type="project" value="UniProtKB-KW"/>
</dbReference>
<evidence type="ECO:0000313" key="3">
    <source>
        <dbReference type="EMBL" id="BBZ30140.1"/>
    </source>
</evidence>
<accession>A0A7I7XLQ1</accession>
<keyword evidence="1" id="KW-0808">Transferase</keyword>
<feature type="domain" description="Histidine kinase/HSP90-like ATPase" evidence="2">
    <location>
        <begin position="18"/>
        <end position="132"/>
    </location>
</feature>
<evidence type="ECO:0000313" key="4">
    <source>
        <dbReference type="Proteomes" id="UP000466517"/>
    </source>
</evidence>
<dbReference type="SUPFAM" id="SSF55874">
    <property type="entry name" value="ATPase domain of HSP90 chaperone/DNA topoisomerase II/histidine kinase"/>
    <property type="match status" value="1"/>
</dbReference>
<name>A0A7I7XLQ1_9MYCO</name>
<dbReference type="Pfam" id="PF13581">
    <property type="entry name" value="HATPase_c_2"/>
    <property type="match status" value="1"/>
</dbReference>
<keyword evidence="1" id="KW-0418">Kinase</keyword>
<dbReference type="CDD" id="cd16936">
    <property type="entry name" value="HATPase_RsbW-like"/>
    <property type="match status" value="1"/>
</dbReference>
<evidence type="ECO:0000259" key="2">
    <source>
        <dbReference type="Pfam" id="PF13581"/>
    </source>
</evidence>
<keyword evidence="4" id="KW-1185">Reference proteome</keyword>
<dbReference type="InterPro" id="IPR050267">
    <property type="entry name" value="Anti-sigma-factor_SerPK"/>
</dbReference>
<dbReference type="KEGG" id="mmag:MMAD_44350"/>
<dbReference type="Gene3D" id="3.30.565.10">
    <property type="entry name" value="Histidine kinase-like ATPase, C-terminal domain"/>
    <property type="match status" value="1"/>
</dbReference>
<protein>
    <recommendedName>
        <fullName evidence="2">Histidine kinase/HSP90-like ATPase domain-containing protein</fullName>
    </recommendedName>
</protein>
<dbReference type="Proteomes" id="UP000466517">
    <property type="component" value="Chromosome"/>
</dbReference>
<sequence length="150" mass="16168">MVLNSFPSSGDWAKTGRADPSTVTYFRELMALWLAEAVLTDPQQHADIVLATDEALANCADHAYRGTAPGTMTLAVSHDAALARVTVCVFDHGSWLDPGPDDPRRGRGISLMRALSDHCTIEGGPRGTTVCLHFERCPATADRFRVSVDA</sequence>
<keyword evidence="1" id="KW-0723">Serine/threonine-protein kinase</keyword>